<keyword evidence="2" id="KW-1185">Reference proteome</keyword>
<dbReference type="RefSeq" id="WP_267774698.1">
    <property type="nucleotide sequence ID" value="NZ_JAPNKE010000002.1"/>
</dbReference>
<proteinExistence type="predicted"/>
<reference evidence="1" key="1">
    <citation type="submission" date="2022-11" db="EMBL/GenBank/DDBJ databases">
        <title>Minimal conservation of predation-associated metabolite biosynthetic gene clusters underscores biosynthetic potential of Myxococcota including descriptions for ten novel species: Archangium lansinium sp. nov., Myxococcus landrumus sp. nov., Nannocystis bai.</title>
        <authorList>
            <person name="Ahearne A."/>
            <person name="Stevens C."/>
            <person name="Phillips K."/>
        </authorList>
    </citation>
    <scope>NUCLEOTIDE SEQUENCE</scope>
    <source>
        <strain evidence="1">Na p29</strain>
    </source>
</reference>
<comment type="caution">
    <text evidence="1">The sequence shown here is derived from an EMBL/GenBank/DDBJ whole genome shotgun (WGS) entry which is preliminary data.</text>
</comment>
<evidence type="ECO:0000313" key="2">
    <source>
        <dbReference type="Proteomes" id="UP001150924"/>
    </source>
</evidence>
<evidence type="ECO:0000313" key="1">
    <source>
        <dbReference type="EMBL" id="MCY1011427.1"/>
    </source>
</evidence>
<sequence>MPVLSEVPASVVGPPVVEASVVTAVDPEPVDVVGAVVPTVVPPSVGPVVAEGS</sequence>
<protein>
    <submittedName>
        <fullName evidence="1">Uncharacterized protein</fullName>
    </submittedName>
</protein>
<dbReference type="EMBL" id="JAPNKE010000002">
    <property type="protein sequence ID" value="MCY1011427.1"/>
    <property type="molecule type" value="Genomic_DNA"/>
</dbReference>
<accession>A0A9X3J095</accession>
<dbReference type="Proteomes" id="UP001150924">
    <property type="component" value="Unassembled WGS sequence"/>
</dbReference>
<gene>
    <name evidence="1" type="ORF">OV079_38885</name>
</gene>
<name>A0A9X3J095_9BACT</name>
<dbReference type="AlphaFoldDB" id="A0A9X3J095"/>
<organism evidence="1 2">
    <name type="scientific">Nannocystis pusilla</name>
    <dbReference type="NCBI Taxonomy" id="889268"/>
    <lineage>
        <taxon>Bacteria</taxon>
        <taxon>Pseudomonadati</taxon>
        <taxon>Myxococcota</taxon>
        <taxon>Polyangia</taxon>
        <taxon>Nannocystales</taxon>
        <taxon>Nannocystaceae</taxon>
        <taxon>Nannocystis</taxon>
    </lineage>
</organism>